<protein>
    <recommendedName>
        <fullName evidence="2">Aminotransferase class IV</fullName>
    </recommendedName>
</protein>
<name>A0A381TC12_9ZZZZ</name>
<reference evidence="1" key="1">
    <citation type="submission" date="2018-05" db="EMBL/GenBank/DDBJ databases">
        <authorList>
            <person name="Lanie J.A."/>
            <person name="Ng W.-L."/>
            <person name="Kazmierczak K.M."/>
            <person name="Andrzejewski T.M."/>
            <person name="Davidsen T.M."/>
            <person name="Wayne K.J."/>
            <person name="Tettelin H."/>
            <person name="Glass J.I."/>
            <person name="Rusch D."/>
            <person name="Podicherti R."/>
            <person name="Tsui H.-C.T."/>
            <person name="Winkler M.E."/>
        </authorList>
    </citation>
    <scope>NUCLEOTIDE SEQUENCE</scope>
</reference>
<evidence type="ECO:0008006" key="2">
    <source>
        <dbReference type="Google" id="ProtNLM"/>
    </source>
</evidence>
<evidence type="ECO:0000313" key="1">
    <source>
        <dbReference type="EMBL" id="SVA13695.1"/>
    </source>
</evidence>
<dbReference type="Pfam" id="PF01063">
    <property type="entry name" value="Aminotran_4"/>
    <property type="match status" value="1"/>
</dbReference>
<dbReference type="Gene3D" id="3.20.10.10">
    <property type="entry name" value="D-amino Acid Aminotransferase, subunit A, domain 2"/>
    <property type="match status" value="1"/>
</dbReference>
<proteinExistence type="predicted"/>
<organism evidence="1">
    <name type="scientific">marine metagenome</name>
    <dbReference type="NCBI Taxonomy" id="408172"/>
    <lineage>
        <taxon>unclassified sequences</taxon>
        <taxon>metagenomes</taxon>
        <taxon>ecological metagenomes</taxon>
    </lineage>
</organism>
<sequence length="197" mass="22933">MSLKKFGINFILTHQQMNELIHTSIYDNTSYDHLLRIAINSKKISISLRPRLQPNKFFTATIVNYQRANPLLKNLYYKKIISLLENNNNSNNEVILTKNNIILEGCTTNILCVRMKKIYMPLTNYYKGMTLKYIVNKSRKKIIKRNILVKDLSLYEEILLLGSGKGVVNISAIPDINWKKQSDSIYKETLSLYKKLI</sequence>
<dbReference type="SUPFAM" id="SSF56752">
    <property type="entry name" value="D-aminoacid aminotransferase-like PLP-dependent enzymes"/>
    <property type="match status" value="1"/>
</dbReference>
<dbReference type="InterPro" id="IPR036038">
    <property type="entry name" value="Aminotransferase-like"/>
</dbReference>
<dbReference type="AlphaFoldDB" id="A0A381TC12"/>
<dbReference type="EMBL" id="UINC01004352">
    <property type="protein sequence ID" value="SVA13695.1"/>
    <property type="molecule type" value="Genomic_DNA"/>
</dbReference>
<dbReference type="GO" id="GO:0003824">
    <property type="term" value="F:catalytic activity"/>
    <property type="evidence" value="ECO:0007669"/>
    <property type="project" value="InterPro"/>
</dbReference>
<gene>
    <name evidence="1" type="ORF">METZ01_LOCUS66549</name>
</gene>
<accession>A0A381TC12</accession>
<dbReference type="InterPro" id="IPR001544">
    <property type="entry name" value="Aminotrans_IV"/>
</dbReference>
<dbReference type="InterPro" id="IPR043132">
    <property type="entry name" value="BCAT-like_C"/>
</dbReference>